<dbReference type="Proteomes" id="UP001165297">
    <property type="component" value="Unassembled WGS sequence"/>
</dbReference>
<keyword evidence="2" id="KW-1185">Reference proteome</keyword>
<reference evidence="1" key="1">
    <citation type="submission" date="2021-10" db="EMBL/GenBank/DDBJ databases">
        <authorList>
            <person name="Dean J.D."/>
            <person name="Kim M.K."/>
            <person name="Newey C.N."/>
            <person name="Stoker T.S."/>
            <person name="Thompson D.W."/>
            <person name="Grose J.H."/>
        </authorList>
    </citation>
    <scope>NUCLEOTIDE SEQUENCE</scope>
    <source>
        <strain evidence="1">BT635</strain>
    </source>
</reference>
<evidence type="ECO:0000313" key="2">
    <source>
        <dbReference type="Proteomes" id="UP001165297"/>
    </source>
</evidence>
<protein>
    <submittedName>
        <fullName evidence="1">Uncharacterized protein</fullName>
    </submittedName>
</protein>
<organism evidence="1 2">
    <name type="scientific">Hymenobacter nitidus</name>
    <dbReference type="NCBI Taxonomy" id="2880929"/>
    <lineage>
        <taxon>Bacteria</taxon>
        <taxon>Pseudomonadati</taxon>
        <taxon>Bacteroidota</taxon>
        <taxon>Cytophagia</taxon>
        <taxon>Cytophagales</taxon>
        <taxon>Hymenobacteraceae</taxon>
        <taxon>Hymenobacter</taxon>
    </lineage>
</organism>
<dbReference type="RefSeq" id="WP_226185090.1">
    <property type="nucleotide sequence ID" value="NZ_JAJADQ010000004.1"/>
</dbReference>
<comment type="caution">
    <text evidence="1">The sequence shown here is derived from an EMBL/GenBank/DDBJ whole genome shotgun (WGS) entry which is preliminary data.</text>
</comment>
<evidence type="ECO:0000313" key="1">
    <source>
        <dbReference type="EMBL" id="MCB2377913.1"/>
    </source>
</evidence>
<dbReference type="EMBL" id="JAJADQ010000004">
    <property type="protein sequence ID" value="MCB2377913.1"/>
    <property type="molecule type" value="Genomic_DNA"/>
</dbReference>
<sequence length="64" mass="7471">MHPKVQGHMWVLGLRHCLALPSFLRYISIKRGYFLYAFMEARLLADDFPDWVRLEGAPVQLPAK</sequence>
<gene>
    <name evidence="1" type="ORF">LGH70_09990</name>
</gene>
<accession>A0ABS8ABX9</accession>
<proteinExistence type="predicted"/>
<name>A0ABS8ABX9_9BACT</name>